<protein>
    <submittedName>
        <fullName evidence="1">Uncharacterized protein</fullName>
    </submittedName>
</protein>
<dbReference type="AlphaFoldDB" id="N8ZD76"/>
<proteinExistence type="predicted"/>
<dbReference type="EMBL" id="APPN01000083">
    <property type="protein sequence ID" value="ENV31624.1"/>
    <property type="molecule type" value="Genomic_DNA"/>
</dbReference>
<comment type="caution">
    <text evidence="1">The sequence shown here is derived from an EMBL/GenBank/DDBJ whole genome shotgun (WGS) entry which is preliminary data.</text>
</comment>
<evidence type="ECO:0000313" key="1">
    <source>
        <dbReference type="EMBL" id="ENV31624.1"/>
    </source>
</evidence>
<dbReference type="Proteomes" id="UP000013117">
    <property type="component" value="Unassembled WGS sequence"/>
</dbReference>
<evidence type="ECO:0000313" key="2">
    <source>
        <dbReference type="Proteomes" id="UP000013117"/>
    </source>
</evidence>
<dbReference type="HOGENOM" id="CLU_2115691_0_0_6"/>
<reference evidence="1 2" key="1">
    <citation type="submission" date="2013-02" db="EMBL/GenBank/DDBJ databases">
        <title>The Genome Sequence of Acinetobacter gerneri CIP 107464.</title>
        <authorList>
            <consortium name="The Broad Institute Genome Sequencing Platform"/>
            <consortium name="The Broad Institute Genome Sequencing Center for Infectious Disease"/>
            <person name="Cerqueira G."/>
            <person name="Feldgarden M."/>
            <person name="Courvalin P."/>
            <person name="Perichon B."/>
            <person name="Grillot-Courvalin C."/>
            <person name="Clermont D."/>
            <person name="Rocha E."/>
            <person name="Yoon E.-J."/>
            <person name="Nemec A."/>
            <person name="Walker B."/>
            <person name="Young S.K."/>
            <person name="Zeng Q."/>
            <person name="Gargeya S."/>
            <person name="Fitzgerald M."/>
            <person name="Haas B."/>
            <person name="Abouelleil A."/>
            <person name="Alvarado L."/>
            <person name="Arachchi H.M."/>
            <person name="Berlin A.M."/>
            <person name="Chapman S.B."/>
            <person name="Dewar J."/>
            <person name="Goldberg J."/>
            <person name="Griggs A."/>
            <person name="Gujja S."/>
            <person name="Hansen M."/>
            <person name="Howarth C."/>
            <person name="Imamovic A."/>
            <person name="Larimer J."/>
            <person name="McCowan C."/>
            <person name="Murphy C."/>
            <person name="Neiman D."/>
            <person name="Pearson M."/>
            <person name="Priest M."/>
            <person name="Roberts A."/>
            <person name="Saif S."/>
            <person name="Shea T."/>
            <person name="Sisk P."/>
            <person name="Sykes S."/>
            <person name="Wortman J."/>
            <person name="Nusbaum C."/>
            <person name="Birren B."/>
        </authorList>
    </citation>
    <scope>NUCLEOTIDE SEQUENCE [LARGE SCALE GENOMIC DNA]</scope>
    <source>
        <strain evidence="1 2">CIP 107464</strain>
    </source>
</reference>
<sequence>MKFELDTPLKKVLAICFYICLVFLYKRCTFPDKVVHQVDSILQTDPQIQAEYGKVKHYKYFGKTILYNGGVNDPISYIYHIKVEGEKKQGEIELKIYKFPEQAPKPYIVELKDE</sequence>
<keyword evidence="2" id="KW-1185">Reference proteome</keyword>
<accession>N8ZD76</accession>
<name>N8ZD76_9GAMM</name>
<gene>
    <name evidence="1" type="ORF">F960_03989</name>
</gene>
<dbReference type="PATRIC" id="fig|1120926.3.peg.3871"/>
<organism evidence="1 2">
    <name type="scientific">Acinetobacter gerneri DSM 14967 = CIP 107464 = MTCC 9824</name>
    <dbReference type="NCBI Taxonomy" id="1120926"/>
    <lineage>
        <taxon>Bacteria</taxon>
        <taxon>Pseudomonadati</taxon>
        <taxon>Pseudomonadota</taxon>
        <taxon>Gammaproteobacteria</taxon>
        <taxon>Moraxellales</taxon>
        <taxon>Moraxellaceae</taxon>
        <taxon>Acinetobacter</taxon>
    </lineage>
</organism>